<reference evidence="2" key="1">
    <citation type="submission" date="2011-04" db="EMBL/GenBank/DDBJ databases">
        <title>Evolution of plant cell wall degrading machinery underlies the functional diversity of forest fungi.</title>
        <authorList>
            <consortium name="US DOE Joint Genome Institute (JGI-PGF)"/>
            <person name="Eastwood D.C."/>
            <person name="Floudas D."/>
            <person name="Binder M."/>
            <person name="Majcherczyk A."/>
            <person name="Schneider P."/>
            <person name="Aerts A."/>
            <person name="Asiegbu F.O."/>
            <person name="Baker S.E."/>
            <person name="Barry K."/>
            <person name="Bendiksby M."/>
            <person name="Blumentritt M."/>
            <person name="Coutinho P.M."/>
            <person name="Cullen D."/>
            <person name="Cullen D."/>
            <person name="Gathman A."/>
            <person name="Goodell B."/>
            <person name="Henrissat B."/>
            <person name="Ihrmark K."/>
            <person name="Kauserud H."/>
            <person name="Kohler A."/>
            <person name="LaButti K."/>
            <person name="Lapidus A."/>
            <person name="Lavin J.L."/>
            <person name="Lee Y.-H."/>
            <person name="Lindquist E."/>
            <person name="Lilly W."/>
            <person name="Lucas S."/>
            <person name="Morin E."/>
            <person name="Murat C."/>
            <person name="Oguiza J.A."/>
            <person name="Park J."/>
            <person name="Pisabarro A.G."/>
            <person name="Riley R."/>
            <person name="Rosling A."/>
            <person name="Salamov A."/>
            <person name="Schmidt O."/>
            <person name="Schmutz J."/>
            <person name="Skrede I."/>
            <person name="Stenlid J."/>
            <person name="Wiebenga A."/>
            <person name="Xie X."/>
            <person name="Kues U."/>
            <person name="Hibbett D.S."/>
            <person name="Hoffmeister D."/>
            <person name="Hogberg N."/>
            <person name="Martin F."/>
            <person name="Grigoriev I.V."/>
            <person name="Watkinson S.C."/>
        </authorList>
    </citation>
    <scope>NUCLEOTIDE SEQUENCE</scope>
    <source>
        <strain evidence="2">S7.9</strain>
    </source>
</reference>
<accession>F8NME4</accession>
<dbReference type="EMBL" id="GL945431">
    <property type="protein sequence ID" value="EGO27878.1"/>
    <property type="molecule type" value="Genomic_DNA"/>
</dbReference>
<feature type="compositionally biased region" description="Basic residues" evidence="1">
    <location>
        <begin position="10"/>
        <end position="23"/>
    </location>
</feature>
<dbReference type="Proteomes" id="UP000008064">
    <property type="component" value="Unassembled WGS sequence"/>
</dbReference>
<feature type="compositionally biased region" description="Basic residues" evidence="1">
    <location>
        <begin position="39"/>
        <end position="57"/>
    </location>
</feature>
<dbReference type="GeneID" id="18814568"/>
<name>F8NME4_SERL9</name>
<proteinExistence type="predicted"/>
<dbReference type="RefSeq" id="XP_007315969.1">
    <property type="nucleotide sequence ID" value="XM_007315907.1"/>
</dbReference>
<dbReference type="HOGENOM" id="CLU_2307782_0_0_1"/>
<organism>
    <name type="scientific">Serpula lacrymans var. lacrymans (strain S7.9)</name>
    <name type="common">Dry rot fungus</name>
    <dbReference type="NCBI Taxonomy" id="578457"/>
    <lineage>
        <taxon>Eukaryota</taxon>
        <taxon>Fungi</taxon>
        <taxon>Dikarya</taxon>
        <taxon>Basidiomycota</taxon>
        <taxon>Agaricomycotina</taxon>
        <taxon>Agaricomycetes</taxon>
        <taxon>Agaricomycetidae</taxon>
        <taxon>Boletales</taxon>
        <taxon>Coniophorineae</taxon>
        <taxon>Serpulaceae</taxon>
        <taxon>Serpula</taxon>
    </lineage>
</organism>
<feature type="region of interest" description="Disordered" evidence="1">
    <location>
        <begin position="1"/>
        <end position="66"/>
    </location>
</feature>
<sequence>MSASVSIHSVVRHNKCKNPHHRGFPTFSPEMFHTSNARPGKRQKIREKAGRKAKRVNNGKPSKFPPAFRASQARKRMTLFGGTDATADGYSGNALQYYGA</sequence>
<dbReference type="AlphaFoldDB" id="F8NME4"/>
<evidence type="ECO:0000313" key="2">
    <source>
        <dbReference type="EMBL" id="EGO27878.1"/>
    </source>
</evidence>
<gene>
    <name evidence="2" type="ORF">SERLADRAFT_435646</name>
</gene>
<dbReference type="KEGG" id="sla:SERLADRAFT_435646"/>
<evidence type="ECO:0000256" key="1">
    <source>
        <dbReference type="SAM" id="MobiDB-lite"/>
    </source>
</evidence>
<protein>
    <submittedName>
        <fullName evidence="2">Uncharacterized protein</fullName>
    </submittedName>
</protein>